<dbReference type="Gene3D" id="3.30.1520.10">
    <property type="entry name" value="Phox-like domain"/>
    <property type="match status" value="1"/>
</dbReference>
<dbReference type="SUPFAM" id="SSF64268">
    <property type="entry name" value="PX domain"/>
    <property type="match status" value="1"/>
</dbReference>
<feature type="compositionally biased region" description="Acidic residues" evidence="1">
    <location>
        <begin position="412"/>
        <end position="428"/>
    </location>
</feature>
<keyword evidence="4" id="KW-1185">Reference proteome</keyword>
<feature type="region of interest" description="Disordered" evidence="1">
    <location>
        <begin position="406"/>
        <end position="428"/>
    </location>
</feature>
<accession>G8BYJ0</accession>
<dbReference type="PANTHER" id="PTHR47185">
    <property type="entry name" value="PX DOMAIN-CONTAINING PROTEIN YPR097W"/>
    <property type="match status" value="1"/>
</dbReference>
<name>G8BYJ0_TETPH</name>
<evidence type="ECO:0000259" key="2">
    <source>
        <dbReference type="PROSITE" id="PS50195"/>
    </source>
</evidence>
<dbReference type="RefSeq" id="XP_003687366.1">
    <property type="nucleotide sequence ID" value="XM_003687318.1"/>
</dbReference>
<dbReference type="InterPro" id="IPR047168">
    <property type="entry name" value="LEC1-like"/>
</dbReference>
<evidence type="ECO:0000313" key="4">
    <source>
        <dbReference type="Proteomes" id="UP000005666"/>
    </source>
</evidence>
<dbReference type="GO" id="GO:0035091">
    <property type="term" value="F:phosphatidylinositol binding"/>
    <property type="evidence" value="ECO:0007669"/>
    <property type="project" value="EnsemblFungi"/>
</dbReference>
<evidence type="ECO:0000256" key="1">
    <source>
        <dbReference type="SAM" id="MobiDB-lite"/>
    </source>
</evidence>
<feature type="domain" description="PX" evidence="2">
    <location>
        <begin position="281"/>
        <end position="479"/>
    </location>
</feature>
<dbReference type="InterPro" id="IPR024555">
    <property type="entry name" value="PX-associated"/>
</dbReference>
<reference evidence="3 4" key="1">
    <citation type="journal article" date="2011" name="Proc. Natl. Acad. Sci. U.S.A.">
        <title>Evolutionary erosion of yeast sex chromosomes by mating-type switching accidents.</title>
        <authorList>
            <person name="Gordon J.L."/>
            <person name="Armisen D."/>
            <person name="Proux-Wera E."/>
            <person name="Oheigeartaigh S.S."/>
            <person name="Byrne K.P."/>
            <person name="Wolfe K.H."/>
        </authorList>
    </citation>
    <scope>NUCLEOTIDE SEQUENCE [LARGE SCALE GENOMIC DNA]</scope>
    <source>
        <strain evidence="4">ATCC 24235 / CBS 4417 / NBRC 1672 / NRRL Y-8282 / UCD 70-5</strain>
    </source>
</reference>
<dbReference type="EMBL" id="HE612865">
    <property type="protein sequence ID" value="CCE64932.1"/>
    <property type="molecule type" value="Genomic_DNA"/>
</dbReference>
<dbReference type="InterPro" id="IPR024554">
    <property type="entry name" value="LEC1-like_C"/>
</dbReference>
<protein>
    <recommendedName>
        <fullName evidence="2">PX domain-containing protein</fullName>
    </recommendedName>
</protein>
<dbReference type="AlphaFoldDB" id="G8BYJ0"/>
<dbReference type="InterPro" id="IPR036871">
    <property type="entry name" value="PX_dom_sf"/>
</dbReference>
<organism evidence="3 4">
    <name type="scientific">Tetrapisispora phaffii (strain ATCC 24235 / CBS 4417 / NBRC 1672 / NRRL Y-8282 / UCD 70-5)</name>
    <name type="common">Yeast</name>
    <name type="synonym">Fabospora phaffii</name>
    <dbReference type="NCBI Taxonomy" id="1071381"/>
    <lineage>
        <taxon>Eukaryota</taxon>
        <taxon>Fungi</taxon>
        <taxon>Dikarya</taxon>
        <taxon>Ascomycota</taxon>
        <taxon>Saccharomycotina</taxon>
        <taxon>Saccharomycetes</taxon>
        <taxon>Saccharomycetales</taxon>
        <taxon>Saccharomycetaceae</taxon>
        <taxon>Tetrapisispora</taxon>
    </lineage>
</organism>
<dbReference type="KEGG" id="tpf:TPHA_0J01100"/>
<dbReference type="OrthoDB" id="2117459at2759"/>
<dbReference type="PANTHER" id="PTHR47185:SF1">
    <property type="entry name" value="PX DOMAIN-CONTAINING PROTEIN YPR097W"/>
    <property type="match status" value="1"/>
</dbReference>
<dbReference type="InterPro" id="IPR001683">
    <property type="entry name" value="PX_dom"/>
</dbReference>
<dbReference type="eggNOG" id="KOG2273">
    <property type="taxonomic scope" value="Eukaryota"/>
</dbReference>
<dbReference type="Pfam" id="PF00787">
    <property type="entry name" value="PX"/>
    <property type="match status" value="1"/>
</dbReference>
<dbReference type="OMA" id="QLWQDPE"/>
<dbReference type="STRING" id="1071381.G8BYJ0"/>
<proteinExistence type="predicted"/>
<dbReference type="Pfam" id="PF12825">
    <property type="entry name" value="DUF3818"/>
    <property type="match status" value="1"/>
</dbReference>
<gene>
    <name evidence="3" type="primary">TPHA0J01100</name>
    <name evidence="3" type="ordered locus">TPHA_0J01100</name>
</gene>
<dbReference type="Pfam" id="PF12828">
    <property type="entry name" value="PXB"/>
    <property type="match status" value="1"/>
</dbReference>
<dbReference type="Proteomes" id="UP000005666">
    <property type="component" value="Chromosome 10"/>
</dbReference>
<dbReference type="GeneID" id="11533138"/>
<dbReference type="PROSITE" id="PS50195">
    <property type="entry name" value="PX"/>
    <property type="match status" value="1"/>
</dbReference>
<evidence type="ECO:0000313" key="3">
    <source>
        <dbReference type="EMBL" id="CCE64932.1"/>
    </source>
</evidence>
<dbReference type="SMART" id="SM00312">
    <property type="entry name" value="PX"/>
    <property type="match status" value="1"/>
</dbReference>
<sequence length="1038" mass="120750">MSTILTPIEEHYLKREVLKIQLDREFEQLNDPHALRKFGFPFTSHDPKDLHKSSSTVNLFNKFRLTSLVQNDPEAAELSKLDIKDDVSNIEKTKFPILSFVLQKFIMTFPLLSKNLVNDETFWQMKVQVFFEHFMSLQFSNSIDREQTTKRKKIAKKLTKIILLLFNSGIGSSLEVQYYNEDKIKIQDDGARERSQIEQFAIPTKQNLRDFLTKEPVFENGWDVNIIAVIEESDLPDGISESKISNEDKNKMSSIPLSPKKATSWAKTFGFSQPKSSGIFSSFSNSDEKVTKGSNMKSSHYYFMIKLRNEESDNKYDDSKTKYTVKTYDEFKALSKALKHEFPGKDLPKLPHKNKKSTHMITSINGYDKKASNMTPKEQIVATFESEENFEVTDNRENRNAIDNILNSDIDQYSDDDSSTESFGDDDKFEDATNSKSNILPFEKLRTSLRQYLRNLTKDNEVISNKIFIEFFNCQNLVDSSFNDKIREDISNRELMDITNLENQIQFQKIALERSMELQNVMTSFKDNFIKDKTFLLSCVREIKKHNKVEDLSPLLRNFIEWCKVYLSSTIYQLFLGNDNSYEFFSQIKRLHRLVPYSVMSQIMKYTNPMAIMKAMMELFMAQPFGGKSLLQTMFSSILADDLKSQDEVIKQLEEKIKKKFQLGEQVIEIFKKSVYNNEKYEYISMSFIYSETEATHMPSAMLLLLHCAEKNYISPEALDIITESYMDWKSINESENDIETIHDEKNKNAELFSNIKELLQLYIKERDKQLLQQLWQDPELIQLLKSMVTMIYEPIVKIFKIARVDIALKNFERFMNDLIKLMDGVINGDLGASAEFNVVEAISDLVTAHQDSFFEFVHDVYNNDTEGVFEGFITWILGINEFLQNSKYGEPTTRIDFSKLLQASSIHTDSVRTEIDNVIDQKLTGRKIYNQLLELKTKETAEKDKKSTNVVDKNWKHINSMVMTDNSFSFGVADGDLLDLDLDTKDYEVLHRNGEDSLEIKYQEILNKTINTDEIKKFAIQDFEKELKEFLKRNGVE</sequence>
<dbReference type="HOGENOM" id="CLU_007739_1_0_1"/>